<protein>
    <submittedName>
        <fullName evidence="2">Rhs element Vgr protein</fullName>
    </submittedName>
</protein>
<dbReference type="EMBL" id="NIQU01000014">
    <property type="protein sequence ID" value="PIA65736.1"/>
    <property type="molecule type" value="Genomic_DNA"/>
</dbReference>
<name>A0A2G5FCM7_9PSED</name>
<evidence type="ECO:0000313" key="2">
    <source>
        <dbReference type="EMBL" id="PIA65736.1"/>
    </source>
</evidence>
<accession>A0A2G5FCM7</accession>
<evidence type="ECO:0000313" key="3">
    <source>
        <dbReference type="Proteomes" id="UP000229504"/>
    </source>
</evidence>
<dbReference type="AlphaFoldDB" id="A0A2G5FCM7"/>
<sequence>MSGKPAARVTDPTACPLPGHGTNPIVSGSPDVLFDGLPAARQGDPTACGSALVGNLVANVFIDGLPVATLGSTGSHGNVVVGGSGTVIIGNTHAAAAFTTPLSVPMAPKICLPCLLLAASRNQTFVPLESIGVRG</sequence>
<dbReference type="InterPro" id="IPR008727">
    <property type="entry name" value="PAAR_motif"/>
</dbReference>
<dbReference type="RefSeq" id="WP_099526808.1">
    <property type="nucleotide sequence ID" value="NZ_NIQU01000014.1"/>
</dbReference>
<feature type="region of interest" description="Disordered" evidence="1">
    <location>
        <begin position="1"/>
        <end position="23"/>
    </location>
</feature>
<proteinExistence type="predicted"/>
<reference evidence="3" key="1">
    <citation type="submission" date="2017-06" db="EMBL/GenBank/DDBJ databases">
        <authorList>
            <person name="Rastogi G."/>
            <person name="Vaishampayan P."/>
            <person name="Seuylemezian A."/>
        </authorList>
    </citation>
    <scope>NUCLEOTIDE SEQUENCE [LARGE SCALE GENOMIC DNA]</scope>
    <source>
        <strain evidence="3">PI11</strain>
    </source>
</reference>
<organism evidence="2 3">
    <name type="scientific">Pseudomonas sediminis</name>
    <dbReference type="NCBI Taxonomy" id="1691904"/>
    <lineage>
        <taxon>Bacteria</taxon>
        <taxon>Pseudomonadati</taxon>
        <taxon>Pseudomonadota</taxon>
        <taxon>Gammaproteobacteria</taxon>
        <taxon>Pseudomonadales</taxon>
        <taxon>Pseudomonadaceae</taxon>
        <taxon>Pseudomonas</taxon>
    </lineage>
</organism>
<dbReference type="Gene3D" id="2.60.200.60">
    <property type="match status" value="2"/>
</dbReference>
<comment type="caution">
    <text evidence="2">The sequence shown here is derived from an EMBL/GenBank/DDBJ whole genome shotgun (WGS) entry which is preliminary data.</text>
</comment>
<dbReference type="Proteomes" id="UP000229504">
    <property type="component" value="Unassembled WGS sequence"/>
</dbReference>
<gene>
    <name evidence="2" type="ORF">CDO35_22540</name>
</gene>
<dbReference type="CDD" id="cd14743">
    <property type="entry name" value="PAAR_CT_1"/>
    <property type="match status" value="1"/>
</dbReference>
<evidence type="ECO:0000256" key="1">
    <source>
        <dbReference type="SAM" id="MobiDB-lite"/>
    </source>
</evidence>
<dbReference type="Pfam" id="PF05488">
    <property type="entry name" value="PAAR_motif"/>
    <property type="match status" value="1"/>
</dbReference>